<organism evidence="2 3">
    <name type="scientific">Coemansia erecta</name>
    <dbReference type="NCBI Taxonomy" id="147472"/>
    <lineage>
        <taxon>Eukaryota</taxon>
        <taxon>Fungi</taxon>
        <taxon>Fungi incertae sedis</taxon>
        <taxon>Zoopagomycota</taxon>
        <taxon>Kickxellomycotina</taxon>
        <taxon>Kickxellomycetes</taxon>
        <taxon>Kickxellales</taxon>
        <taxon>Kickxellaceae</taxon>
        <taxon>Coemansia</taxon>
    </lineage>
</organism>
<keyword evidence="3" id="KW-1185">Reference proteome</keyword>
<evidence type="ECO:0000313" key="2">
    <source>
        <dbReference type="EMBL" id="KAJ1719964.1"/>
    </source>
</evidence>
<dbReference type="Gene3D" id="1.10.472.10">
    <property type="entry name" value="Cyclin-like"/>
    <property type="match status" value="1"/>
</dbReference>
<dbReference type="SUPFAM" id="SSF47954">
    <property type="entry name" value="Cyclin-like"/>
    <property type="match status" value="1"/>
</dbReference>
<proteinExistence type="predicted"/>
<dbReference type="InterPro" id="IPR006671">
    <property type="entry name" value="Cyclin_N"/>
</dbReference>
<dbReference type="Proteomes" id="UP001149813">
    <property type="component" value="Unassembled WGS sequence"/>
</dbReference>
<dbReference type="EMBL" id="JANBOJ010000315">
    <property type="protein sequence ID" value="KAJ1719964.1"/>
    <property type="molecule type" value="Genomic_DNA"/>
</dbReference>
<evidence type="ECO:0000313" key="3">
    <source>
        <dbReference type="Proteomes" id="UP001149813"/>
    </source>
</evidence>
<protein>
    <recommendedName>
        <fullName evidence="1">Cyclin N-terminal domain-containing protein</fullName>
    </recommendedName>
</protein>
<name>A0A9W8CNW6_9FUNG</name>
<dbReference type="OrthoDB" id="5590282at2759"/>
<sequence length="306" mass="34693">MLLPDTRFTIKNSAKNAFEILKRATSGVYHRVQQKFGHEIDFPMTTMSINPKYRPLYHISDMYKHTDTYASGIGQGMLRLFGPQSSMRECISQFFMEIIEDRGYSGETWAMALQILDRFLTDTTIDGVKERIYHYAFVSLTLAVEVVHAHTVSTKLFKRYVDKRCTSNTIKRFRKEVLKALMGVVSVPNVTELLVAALQIAAIKYPSAFAASDMDEQADRIQFKALSLNEMPFLFDSALVTPACQLVETVIHNQPLQRFSASELASACFYTLAKCIPNVDVSKANNCARHSYKDVEPIVNYLKTIV</sequence>
<accession>A0A9W8CNW6</accession>
<dbReference type="InterPro" id="IPR036915">
    <property type="entry name" value="Cyclin-like_sf"/>
</dbReference>
<evidence type="ECO:0000259" key="1">
    <source>
        <dbReference type="Pfam" id="PF00134"/>
    </source>
</evidence>
<feature type="domain" description="Cyclin N-terminal" evidence="1">
    <location>
        <begin position="84"/>
        <end position="181"/>
    </location>
</feature>
<comment type="caution">
    <text evidence="2">The sequence shown here is derived from an EMBL/GenBank/DDBJ whole genome shotgun (WGS) entry which is preliminary data.</text>
</comment>
<gene>
    <name evidence="2" type="ORF">LPJ53_005354</name>
</gene>
<dbReference type="AlphaFoldDB" id="A0A9W8CNW6"/>
<reference evidence="2" key="1">
    <citation type="submission" date="2022-07" db="EMBL/GenBank/DDBJ databases">
        <title>Phylogenomic reconstructions and comparative analyses of Kickxellomycotina fungi.</title>
        <authorList>
            <person name="Reynolds N.K."/>
            <person name="Stajich J.E."/>
            <person name="Barry K."/>
            <person name="Grigoriev I.V."/>
            <person name="Crous P."/>
            <person name="Smith M.E."/>
        </authorList>
    </citation>
    <scope>NUCLEOTIDE SEQUENCE</scope>
    <source>
        <strain evidence="2">NBRC 32514</strain>
    </source>
</reference>
<dbReference type="Pfam" id="PF00134">
    <property type="entry name" value="Cyclin_N"/>
    <property type="match status" value="1"/>
</dbReference>